<dbReference type="InterPro" id="IPR025525">
    <property type="entry name" value="hAT-like_transposase_RNase-H"/>
</dbReference>
<keyword evidence="4 10" id="KW-0863">Zinc-finger</keyword>
<dbReference type="GO" id="GO:0008270">
    <property type="term" value="F:zinc ion binding"/>
    <property type="evidence" value="ECO:0007669"/>
    <property type="project" value="UniProtKB-KW"/>
</dbReference>
<evidence type="ECO:0000256" key="4">
    <source>
        <dbReference type="ARBA" id="ARBA00022771"/>
    </source>
</evidence>
<dbReference type="SUPFAM" id="SSF53098">
    <property type="entry name" value="Ribonuclease H-like"/>
    <property type="match status" value="1"/>
</dbReference>
<comment type="subcellular location">
    <subcellularLocation>
        <location evidence="1">Nucleus</location>
    </subcellularLocation>
</comment>
<dbReference type="InterPro" id="IPR008906">
    <property type="entry name" value="HATC_C_dom"/>
</dbReference>
<evidence type="ECO:0000256" key="3">
    <source>
        <dbReference type="ARBA" id="ARBA00022723"/>
    </source>
</evidence>
<evidence type="ECO:0000256" key="9">
    <source>
        <dbReference type="ARBA" id="ARBA00023242"/>
    </source>
</evidence>
<dbReference type="GO" id="GO:0046983">
    <property type="term" value="F:protein dimerization activity"/>
    <property type="evidence" value="ECO:0007669"/>
    <property type="project" value="InterPro"/>
</dbReference>
<keyword evidence="8" id="KW-0804">Transcription</keyword>
<dbReference type="AlphaFoldDB" id="A0A7G2F8N4"/>
<dbReference type="PROSITE" id="PS50808">
    <property type="entry name" value="ZF_BED"/>
    <property type="match status" value="1"/>
</dbReference>
<evidence type="ECO:0000256" key="8">
    <source>
        <dbReference type="ARBA" id="ARBA00023163"/>
    </source>
</evidence>
<dbReference type="InterPro" id="IPR003656">
    <property type="entry name" value="Znf_BED"/>
</dbReference>
<protein>
    <submittedName>
        <fullName evidence="12">(thale cress) hypothetical protein</fullName>
    </submittedName>
</protein>
<evidence type="ECO:0000256" key="2">
    <source>
        <dbReference type="ARBA" id="ARBA00011738"/>
    </source>
</evidence>
<evidence type="ECO:0000313" key="12">
    <source>
        <dbReference type="EMBL" id="CAD5331352.1"/>
    </source>
</evidence>
<proteinExistence type="predicted"/>
<dbReference type="SMART" id="SM00614">
    <property type="entry name" value="ZnF_BED"/>
    <property type="match status" value="1"/>
</dbReference>
<keyword evidence="9" id="KW-0539">Nucleus</keyword>
<organism evidence="12 13">
    <name type="scientific">Arabidopsis thaliana</name>
    <name type="common">Mouse-ear cress</name>
    <dbReference type="NCBI Taxonomy" id="3702"/>
    <lineage>
        <taxon>Eukaryota</taxon>
        <taxon>Viridiplantae</taxon>
        <taxon>Streptophyta</taxon>
        <taxon>Embryophyta</taxon>
        <taxon>Tracheophyta</taxon>
        <taxon>Spermatophyta</taxon>
        <taxon>Magnoliopsida</taxon>
        <taxon>eudicotyledons</taxon>
        <taxon>Gunneridae</taxon>
        <taxon>Pentapetalae</taxon>
        <taxon>rosids</taxon>
        <taxon>malvids</taxon>
        <taxon>Brassicales</taxon>
        <taxon>Brassicaceae</taxon>
        <taxon>Camelineae</taxon>
        <taxon>Arabidopsis</taxon>
    </lineage>
</organism>
<dbReference type="Pfam" id="PF05699">
    <property type="entry name" value="Dimer_Tnp_hAT"/>
    <property type="match status" value="1"/>
</dbReference>
<dbReference type="EMBL" id="LR881470">
    <property type="protein sequence ID" value="CAD5331352.1"/>
    <property type="molecule type" value="Genomic_DNA"/>
</dbReference>
<evidence type="ECO:0000256" key="6">
    <source>
        <dbReference type="ARBA" id="ARBA00023015"/>
    </source>
</evidence>
<dbReference type="GO" id="GO:0005634">
    <property type="term" value="C:nucleus"/>
    <property type="evidence" value="ECO:0007669"/>
    <property type="project" value="UniProtKB-SubCell"/>
</dbReference>
<reference evidence="12 13" key="1">
    <citation type="submission" date="2020-09" db="EMBL/GenBank/DDBJ databases">
        <authorList>
            <person name="Ashkenazy H."/>
        </authorList>
    </citation>
    <scope>NUCLEOTIDE SEQUENCE [LARGE SCALE GENOMIC DNA]</scope>
    <source>
        <strain evidence="13">cv. Cdm-0</strain>
    </source>
</reference>
<dbReference type="PANTHER" id="PTHR46481">
    <property type="entry name" value="ZINC FINGER BED DOMAIN-CONTAINING PROTEIN 4"/>
    <property type="match status" value="1"/>
</dbReference>
<dbReference type="InterPro" id="IPR052035">
    <property type="entry name" value="ZnF_BED_domain_contain"/>
</dbReference>
<gene>
    <name evidence="12" type="ORF">AT9943_LOCUS18830</name>
</gene>
<evidence type="ECO:0000256" key="5">
    <source>
        <dbReference type="ARBA" id="ARBA00022833"/>
    </source>
</evidence>
<name>A0A7G2F8N4_ARATH</name>
<evidence type="ECO:0000256" key="10">
    <source>
        <dbReference type="PROSITE-ProRule" id="PRU00027"/>
    </source>
</evidence>
<feature type="domain" description="BED-type" evidence="11">
    <location>
        <begin position="51"/>
        <end position="123"/>
    </location>
</feature>
<accession>A0A7G2F8N4</accession>
<evidence type="ECO:0000259" key="11">
    <source>
        <dbReference type="PROSITE" id="PS50808"/>
    </source>
</evidence>
<dbReference type="PANTHER" id="PTHR46481:SF10">
    <property type="entry name" value="ZINC FINGER BED DOMAIN-CONTAINING PROTEIN 39"/>
    <property type="match status" value="1"/>
</dbReference>
<keyword evidence="3" id="KW-0479">Metal-binding</keyword>
<sequence>MDSQTRETLAHLEAENEYLAMNEEAETQGEATQSATQSTQAATTVYNSNKRLKSDVWKEFRPILELEEDGKQRGRCIHCDKKLIIEISQGTSALKRHLQICQKRTQVLSEKIVYDHKVDREMVSEIIVYHDLPFRYVEYEKVRARDKYLNPNCQPICRQTAGNDVFKRYELEKGKLKKFFEQFRGRVCCTADLWTARGIVTGYICLTAHYVDDEWRLNNKILAFCDMKPPHTGEELANKILSCLKEWGLEKKIFSLTLDNARNNDSMQSILKHRLQMISGNGLLCDGKFFHVRCCAHVLNLIVQEGLSVATELLENIRESVRFVKASESRKDAFAACVESVGIRSGAGLSLDVPTRWNSTYDMLARALKFRKAFASLKECDRNYKSLPSEDEWDRGERICDLLKPFSTITTYFSGVKYPTANVYFLQVWKIERLLKDYAVCGDLRVEEMASRMQVKFDKYWDQYSIILAMGAILDPRLKVQILKSAYNKVDSSSSEEKVNVVVDNLKDLYKEHREKVWISSTFSTTQTPHDLLTESPLEDDPNYLERSIQPGSDNTKSNLQNYLDDLRLDLRSFTDMEVLSYWKGDGQRYGDLASLASAILSIPITTVAAESSFSIGGRVLNPFRNRLLPRNVQALLCTRNWLRGFAELEGDIEEYFDDGIEGSTSVASSSGV</sequence>
<dbReference type="Pfam" id="PF14372">
    <property type="entry name" value="hAT-like_RNase-H"/>
    <property type="match status" value="1"/>
</dbReference>
<dbReference type="Proteomes" id="UP000516314">
    <property type="component" value="Chromosome 5"/>
</dbReference>
<dbReference type="GO" id="GO:0003677">
    <property type="term" value="F:DNA binding"/>
    <property type="evidence" value="ECO:0007669"/>
    <property type="project" value="UniProtKB-KW"/>
</dbReference>
<evidence type="ECO:0000313" key="13">
    <source>
        <dbReference type="Proteomes" id="UP000516314"/>
    </source>
</evidence>
<keyword evidence="7" id="KW-0238">DNA-binding</keyword>
<comment type="subunit">
    <text evidence="2">Homodimer.</text>
</comment>
<keyword evidence="6" id="KW-0805">Transcription regulation</keyword>
<keyword evidence="5" id="KW-0862">Zinc</keyword>
<dbReference type="InterPro" id="IPR012337">
    <property type="entry name" value="RNaseH-like_sf"/>
</dbReference>
<evidence type="ECO:0000256" key="1">
    <source>
        <dbReference type="ARBA" id="ARBA00004123"/>
    </source>
</evidence>
<evidence type="ECO:0000256" key="7">
    <source>
        <dbReference type="ARBA" id="ARBA00023125"/>
    </source>
</evidence>